<dbReference type="EMBL" id="JAUTWS010000150">
    <property type="protein sequence ID" value="MDO9714014.1"/>
    <property type="molecule type" value="Genomic_DNA"/>
</dbReference>
<comment type="caution">
    <text evidence="2">The sequence shown here is derived from an EMBL/GenBank/DDBJ whole genome shotgun (WGS) entry which is preliminary data.</text>
</comment>
<dbReference type="Proteomes" id="UP001243009">
    <property type="component" value="Unassembled WGS sequence"/>
</dbReference>
<feature type="region of interest" description="Disordered" evidence="1">
    <location>
        <begin position="1"/>
        <end position="21"/>
    </location>
</feature>
<sequence length="255" mass="26524">MAARQHRNGAAAQETKPEQRGCPVCTTPVSAGADACSQGGVPLRPESLQAVQKDATADRDVASPASVDLPRRQTLVLLVCDLSGCTGDAMEYLESSIQAVRMFGGWPAYASGTEVAFRFDSTSAPGMCQFAVADMLDRGFDAGLNVVLDLGRGCAGLRVALHEGDALFVKGSAVAATEAEFLGSMRDGMVLEGPVRRMVHAMCLAAPPIGMVISAAAANGLAPARRTLLQHLPAHHPAARVGGAYLWQPILAASE</sequence>
<keyword evidence="3" id="KW-1185">Reference proteome</keyword>
<gene>
    <name evidence="2" type="ORF">Q7A36_37275</name>
</gene>
<organism evidence="2 3">
    <name type="scientific">Paracraurococcus lichenis</name>
    <dbReference type="NCBI Taxonomy" id="3064888"/>
    <lineage>
        <taxon>Bacteria</taxon>
        <taxon>Pseudomonadati</taxon>
        <taxon>Pseudomonadota</taxon>
        <taxon>Alphaproteobacteria</taxon>
        <taxon>Acetobacterales</taxon>
        <taxon>Roseomonadaceae</taxon>
        <taxon>Paracraurococcus</taxon>
    </lineage>
</organism>
<evidence type="ECO:0000313" key="3">
    <source>
        <dbReference type="Proteomes" id="UP001243009"/>
    </source>
</evidence>
<protein>
    <submittedName>
        <fullName evidence="2">Uncharacterized protein</fullName>
    </submittedName>
</protein>
<name>A0ABT9ED28_9PROT</name>
<dbReference type="RefSeq" id="WP_305108859.1">
    <property type="nucleotide sequence ID" value="NZ_JAUTWS010000150.1"/>
</dbReference>
<evidence type="ECO:0000313" key="2">
    <source>
        <dbReference type="EMBL" id="MDO9714014.1"/>
    </source>
</evidence>
<reference evidence="2 3" key="1">
    <citation type="submission" date="2023-08" db="EMBL/GenBank/DDBJ databases">
        <title>The draft genome sequence of Paracraurococcus sp. LOR1-02.</title>
        <authorList>
            <person name="Kingkaew E."/>
            <person name="Tanasupawat S."/>
        </authorList>
    </citation>
    <scope>NUCLEOTIDE SEQUENCE [LARGE SCALE GENOMIC DNA]</scope>
    <source>
        <strain evidence="2 3">LOR1-02</strain>
    </source>
</reference>
<evidence type="ECO:0000256" key="1">
    <source>
        <dbReference type="SAM" id="MobiDB-lite"/>
    </source>
</evidence>
<proteinExistence type="predicted"/>
<accession>A0ABT9ED28</accession>